<dbReference type="PROSITE" id="PS50297">
    <property type="entry name" value="ANK_REP_REGION"/>
    <property type="match status" value="3"/>
</dbReference>
<organism evidence="4 5">
    <name type="scientific">Entamoeba invadens IP1</name>
    <dbReference type="NCBI Taxonomy" id="370355"/>
    <lineage>
        <taxon>Eukaryota</taxon>
        <taxon>Amoebozoa</taxon>
        <taxon>Evosea</taxon>
        <taxon>Archamoebae</taxon>
        <taxon>Mastigamoebida</taxon>
        <taxon>Entamoebidae</taxon>
        <taxon>Entamoeba</taxon>
    </lineage>
</organism>
<keyword evidence="2 3" id="KW-0040">ANK repeat</keyword>
<gene>
    <name evidence="4" type="ORF">EIN_248800</name>
</gene>
<dbReference type="EMBL" id="KB206169">
    <property type="protein sequence ID" value="ELP94866.1"/>
    <property type="molecule type" value="Genomic_DNA"/>
</dbReference>
<evidence type="ECO:0000256" key="3">
    <source>
        <dbReference type="PROSITE-ProRule" id="PRU00023"/>
    </source>
</evidence>
<dbReference type="InterPro" id="IPR036770">
    <property type="entry name" value="Ankyrin_rpt-contain_sf"/>
</dbReference>
<dbReference type="PROSITE" id="PS50088">
    <property type="entry name" value="ANK_REPEAT"/>
    <property type="match status" value="4"/>
</dbReference>
<dbReference type="SMART" id="SM00248">
    <property type="entry name" value="ANK"/>
    <property type="match status" value="13"/>
</dbReference>
<dbReference type="PANTHER" id="PTHR24198">
    <property type="entry name" value="ANKYRIN REPEAT AND PROTEIN KINASE DOMAIN-CONTAINING PROTEIN"/>
    <property type="match status" value="1"/>
</dbReference>
<dbReference type="AlphaFoldDB" id="A0A0A1UE33"/>
<dbReference type="SUPFAM" id="SSF48403">
    <property type="entry name" value="Ankyrin repeat"/>
    <property type="match status" value="2"/>
</dbReference>
<dbReference type="PANTHER" id="PTHR24198:SF165">
    <property type="entry name" value="ANKYRIN REPEAT-CONTAINING PROTEIN-RELATED"/>
    <property type="match status" value="1"/>
</dbReference>
<evidence type="ECO:0000256" key="1">
    <source>
        <dbReference type="ARBA" id="ARBA00022737"/>
    </source>
</evidence>
<sequence>MNNPIESGLFTCKPAMDPPSRPLDHTTPLHLVVYFHRHDLLRYTLSIMTIDTPDLNGKTALMIAVEQGDMLMVEQLIKFGADPCIKDGKGVCPITAAMRHGYVDIALLLLPFCTDVYQLTDVRGYTVLHYSCYANSVELCDKIAEKVDLSDMINDNCNNGVCSPLHIAAYAGSVLCCNWLIRYGARVDIENEMGETPLILALKRNHISCAEVLVLYCNTHIPDNYGQLPLHHAAAHCPFNFVSKIIDSNPGAFMCADTHGNFPVHCAMLNSDERIYDMFITNTKILCKGNSYGMTILHVAASVGNTKAVKYLLKKYTVPPPRSVRGSTPFLNSCGNNKVECMNILFENDPSVASDTDFEGCTALHYAAQNGCLEAVEWIVDRMPKMVLSMTNRKETPLHFAALGGHGDVVLFLIEKGSEISAMNIELRSPFYYSVLGGHCEVCDLLPIQKSSDKYGLTVMHAACALGHPHIVRMLCEKVPDLIEKSDLCKRSGLHIAIIYNDGISVQTLLHYGASRNVIDIRGLDPINSGLHRGFIFCYERVVGVQIYRSTIIGRLTATTKSEGGDGMLSFEEGDVIDVLWEHPSGWGYGVCGRNCGVIKMTTGNVGPLTQEEKRALDELLSMRRFGKKPKKGRSFSVPDETD</sequence>
<dbReference type="RefSeq" id="XP_004261637.1">
    <property type="nucleotide sequence ID" value="XM_004261589.1"/>
</dbReference>
<dbReference type="Proteomes" id="UP000014680">
    <property type="component" value="Unassembled WGS sequence"/>
</dbReference>
<dbReference type="KEGG" id="eiv:EIN_248800"/>
<name>A0A0A1UE33_ENTIV</name>
<dbReference type="OrthoDB" id="20872at2759"/>
<protein>
    <submittedName>
        <fullName evidence="4">Ankyrin repeat domain protein, putative</fullName>
    </submittedName>
</protein>
<feature type="repeat" description="ANK" evidence="3">
    <location>
        <begin position="56"/>
        <end position="88"/>
    </location>
</feature>
<dbReference type="Pfam" id="PF12796">
    <property type="entry name" value="Ank_2"/>
    <property type="match status" value="4"/>
</dbReference>
<accession>A0A0A1UE33</accession>
<keyword evidence="5" id="KW-1185">Reference proteome</keyword>
<feature type="repeat" description="ANK" evidence="3">
    <location>
        <begin position="292"/>
        <end position="315"/>
    </location>
</feature>
<reference evidence="4 5" key="1">
    <citation type="submission" date="2012-10" db="EMBL/GenBank/DDBJ databases">
        <authorList>
            <person name="Zafar N."/>
            <person name="Inman J."/>
            <person name="Hall N."/>
            <person name="Lorenzi H."/>
            <person name="Caler E."/>
        </authorList>
    </citation>
    <scope>NUCLEOTIDE SEQUENCE [LARGE SCALE GENOMIC DNA]</scope>
    <source>
        <strain evidence="4 5">IP1</strain>
    </source>
</reference>
<feature type="repeat" description="ANK" evidence="3">
    <location>
        <begin position="393"/>
        <end position="425"/>
    </location>
</feature>
<dbReference type="VEuPathDB" id="AmoebaDB:EIN_248800"/>
<dbReference type="Pfam" id="PF00023">
    <property type="entry name" value="Ank"/>
    <property type="match status" value="1"/>
</dbReference>
<evidence type="ECO:0000313" key="5">
    <source>
        <dbReference type="Proteomes" id="UP000014680"/>
    </source>
</evidence>
<dbReference type="Gene3D" id="1.25.40.20">
    <property type="entry name" value="Ankyrin repeat-containing domain"/>
    <property type="match status" value="4"/>
</dbReference>
<evidence type="ECO:0000256" key="2">
    <source>
        <dbReference type="ARBA" id="ARBA00023043"/>
    </source>
</evidence>
<proteinExistence type="predicted"/>
<dbReference type="OMA" id="PSDCNNI"/>
<dbReference type="GeneID" id="14894061"/>
<keyword evidence="1" id="KW-0677">Repeat</keyword>
<evidence type="ECO:0000313" key="4">
    <source>
        <dbReference type="EMBL" id="ELP94866.1"/>
    </source>
</evidence>
<dbReference type="InterPro" id="IPR002110">
    <property type="entry name" value="Ankyrin_rpt"/>
</dbReference>
<feature type="repeat" description="ANK" evidence="3">
    <location>
        <begin position="163"/>
        <end position="192"/>
    </location>
</feature>
<dbReference type="Pfam" id="PF13606">
    <property type="entry name" value="Ank_3"/>
    <property type="match status" value="1"/>
</dbReference>